<feature type="domain" description="Sugar phosphate transporter" evidence="6">
    <location>
        <begin position="12"/>
        <end position="110"/>
    </location>
</feature>
<keyword evidence="3 5" id="KW-1133">Transmembrane helix</keyword>
<keyword evidence="8" id="KW-1185">Reference proteome</keyword>
<sequence>MGTEGSRREALTVVLLCGAWYAASSASNVVGKLVLTDFPFPVTVTMVQLLSVVLLSAPALAACGVRRQTDFPRRYYWRTLVPLAFAKFLTTICSQVSIWKVPISYAHTDSSSQMGFSRTLRVRDRPLRVPWKIQDFHMAVAAFSVLSRVTPLAYAVASAAKRAAVVGASLLLLRNPAPPLNLLGMALAALGVLAYNRAKLQARRAPTLPV</sequence>
<evidence type="ECO:0000256" key="3">
    <source>
        <dbReference type="ARBA" id="ARBA00022989"/>
    </source>
</evidence>
<reference evidence="7 8" key="1">
    <citation type="journal article" date="2017" name="BMC Biol.">
        <title>Genomic innovations, transcriptional plasticity and gene loss underlying the evolution and divergence of two highly polyphagous and invasive Helicoverpa pest species.</title>
        <authorList>
            <person name="Pearce S.L."/>
            <person name="Clarke D.F."/>
            <person name="East P.D."/>
            <person name="Elfekih S."/>
            <person name="Gordon K.H."/>
            <person name="Jermiin L.S."/>
            <person name="McGaughran A."/>
            <person name="Oakeshott J.G."/>
            <person name="Papanikolaou A."/>
            <person name="Perera O.P."/>
            <person name="Rane R.V."/>
            <person name="Richards S."/>
            <person name="Tay W.T."/>
            <person name="Walsh T.K."/>
            <person name="Anderson A."/>
            <person name="Anderson C.J."/>
            <person name="Asgari S."/>
            <person name="Board P.G."/>
            <person name="Bretschneider A."/>
            <person name="Campbell P.M."/>
            <person name="Chertemps T."/>
            <person name="Christeller J.T."/>
            <person name="Coppin C.W."/>
            <person name="Downes S.J."/>
            <person name="Duan G."/>
            <person name="Farnsworth C.A."/>
            <person name="Good R.T."/>
            <person name="Han L.B."/>
            <person name="Han Y.C."/>
            <person name="Hatje K."/>
            <person name="Horne I."/>
            <person name="Huang Y.P."/>
            <person name="Hughes D.S."/>
            <person name="Jacquin-Joly E."/>
            <person name="James W."/>
            <person name="Jhangiani S."/>
            <person name="Kollmar M."/>
            <person name="Kuwar S.S."/>
            <person name="Li S."/>
            <person name="Liu N.Y."/>
            <person name="Maibeche M.T."/>
            <person name="Miller J.R."/>
            <person name="Montagne N."/>
            <person name="Perry T."/>
            <person name="Qu J."/>
            <person name="Song S.V."/>
            <person name="Sutton G.G."/>
            <person name="Vogel H."/>
            <person name="Walenz B.P."/>
            <person name="Xu W."/>
            <person name="Zhang H.J."/>
            <person name="Zou Z."/>
            <person name="Batterham P."/>
            <person name="Edwards O.R."/>
            <person name="Feyereisen R."/>
            <person name="Gibbs R.A."/>
            <person name="Heckel D.G."/>
            <person name="McGrath A."/>
            <person name="Robin C."/>
            <person name="Scherer S.E."/>
            <person name="Worley K.C."/>
            <person name="Wu Y.D."/>
        </authorList>
    </citation>
    <scope>NUCLEOTIDE SEQUENCE [LARGE SCALE GENOMIC DNA]</scope>
    <source>
        <strain evidence="7">Harm_GR_Male_#8</strain>
        <tissue evidence="7">Whole organism</tissue>
    </source>
</reference>
<dbReference type="EMBL" id="KZ149953">
    <property type="protein sequence ID" value="PZC76540.1"/>
    <property type="molecule type" value="Genomic_DNA"/>
</dbReference>
<evidence type="ECO:0000256" key="1">
    <source>
        <dbReference type="ARBA" id="ARBA00004141"/>
    </source>
</evidence>
<evidence type="ECO:0000313" key="7">
    <source>
        <dbReference type="EMBL" id="PZC76540.1"/>
    </source>
</evidence>
<dbReference type="AlphaFoldDB" id="A0A2W1BUT1"/>
<comment type="subcellular location">
    <subcellularLocation>
        <location evidence="1">Membrane</location>
        <topology evidence="1">Multi-pass membrane protein</topology>
    </subcellularLocation>
</comment>
<feature type="transmembrane region" description="Helical" evidence="5">
    <location>
        <begin position="177"/>
        <end position="195"/>
    </location>
</feature>
<evidence type="ECO:0000256" key="4">
    <source>
        <dbReference type="ARBA" id="ARBA00023136"/>
    </source>
</evidence>
<dbReference type="InterPro" id="IPR004853">
    <property type="entry name" value="Sugar_P_trans_dom"/>
</dbReference>
<name>A0A2W1BUT1_HELAM</name>
<evidence type="ECO:0000259" key="6">
    <source>
        <dbReference type="Pfam" id="PF03151"/>
    </source>
</evidence>
<feature type="domain" description="Sugar phosphate transporter" evidence="6">
    <location>
        <begin position="139"/>
        <end position="196"/>
    </location>
</feature>
<protein>
    <recommendedName>
        <fullName evidence="6">Sugar phosphate transporter domain-containing protein</fullName>
    </recommendedName>
</protein>
<evidence type="ECO:0000313" key="8">
    <source>
        <dbReference type="Proteomes" id="UP000249218"/>
    </source>
</evidence>
<organism evidence="7 8">
    <name type="scientific">Helicoverpa armigera</name>
    <name type="common">Cotton bollworm</name>
    <name type="synonym">Heliothis armigera</name>
    <dbReference type="NCBI Taxonomy" id="29058"/>
    <lineage>
        <taxon>Eukaryota</taxon>
        <taxon>Metazoa</taxon>
        <taxon>Ecdysozoa</taxon>
        <taxon>Arthropoda</taxon>
        <taxon>Hexapoda</taxon>
        <taxon>Insecta</taxon>
        <taxon>Pterygota</taxon>
        <taxon>Neoptera</taxon>
        <taxon>Endopterygota</taxon>
        <taxon>Lepidoptera</taxon>
        <taxon>Glossata</taxon>
        <taxon>Ditrysia</taxon>
        <taxon>Noctuoidea</taxon>
        <taxon>Noctuidae</taxon>
        <taxon>Heliothinae</taxon>
        <taxon>Helicoverpa</taxon>
    </lineage>
</organism>
<evidence type="ECO:0000256" key="2">
    <source>
        <dbReference type="ARBA" id="ARBA00022692"/>
    </source>
</evidence>
<accession>A0A2W1BUT1</accession>
<feature type="transmembrane region" description="Helical" evidence="5">
    <location>
        <begin position="42"/>
        <end position="65"/>
    </location>
</feature>
<proteinExistence type="predicted"/>
<keyword evidence="4 5" id="KW-0472">Membrane</keyword>
<keyword evidence="2 5" id="KW-0812">Transmembrane</keyword>
<evidence type="ECO:0000256" key="5">
    <source>
        <dbReference type="SAM" id="Phobius"/>
    </source>
</evidence>
<gene>
    <name evidence="7" type="primary">HaOG204439</name>
    <name evidence="7" type="ORF">B5X24_HaOG204439</name>
</gene>
<dbReference type="Proteomes" id="UP000249218">
    <property type="component" value="Unassembled WGS sequence"/>
</dbReference>
<dbReference type="Pfam" id="PF03151">
    <property type="entry name" value="TPT"/>
    <property type="match status" value="2"/>
</dbReference>
<dbReference type="InterPro" id="IPR050186">
    <property type="entry name" value="TPT_transporter"/>
</dbReference>
<dbReference type="GO" id="GO:0016020">
    <property type="term" value="C:membrane"/>
    <property type="evidence" value="ECO:0007669"/>
    <property type="project" value="UniProtKB-SubCell"/>
</dbReference>
<dbReference type="PANTHER" id="PTHR11132">
    <property type="entry name" value="SOLUTE CARRIER FAMILY 35"/>
    <property type="match status" value="1"/>
</dbReference>